<evidence type="ECO:0000313" key="3">
    <source>
        <dbReference type="Proteomes" id="UP000727907"/>
    </source>
</evidence>
<keyword evidence="1" id="KW-0732">Signal</keyword>
<protein>
    <recommendedName>
        <fullName evidence="4">Outer membrane protein beta-barrel domain-containing protein</fullName>
    </recommendedName>
</protein>
<dbReference type="EMBL" id="JAHOPB010000001">
    <property type="protein sequence ID" value="MBU8872540.1"/>
    <property type="molecule type" value="Genomic_DNA"/>
</dbReference>
<gene>
    <name evidence="2" type="ORF">KQ910_02140</name>
</gene>
<evidence type="ECO:0000256" key="1">
    <source>
        <dbReference type="SAM" id="SignalP"/>
    </source>
</evidence>
<dbReference type="Proteomes" id="UP000727907">
    <property type="component" value="Unassembled WGS sequence"/>
</dbReference>
<feature type="signal peptide" evidence="1">
    <location>
        <begin position="1"/>
        <end position="27"/>
    </location>
</feature>
<proteinExistence type="predicted"/>
<dbReference type="RefSeq" id="WP_216956709.1">
    <property type="nucleotide sequence ID" value="NZ_JAHOPB010000001.1"/>
</dbReference>
<reference evidence="2 3" key="1">
    <citation type="submission" date="2021-06" db="EMBL/GenBank/DDBJ databases">
        <authorList>
            <person name="Lee D.H."/>
        </authorList>
    </citation>
    <scope>NUCLEOTIDE SEQUENCE [LARGE SCALE GENOMIC DNA]</scope>
    <source>
        <strain evidence="2 3">MMS21-HV4-11</strain>
    </source>
</reference>
<keyword evidence="3" id="KW-1185">Reference proteome</keyword>
<organism evidence="2 3">
    <name type="scientific">Reyranella humidisoli</name>
    <dbReference type="NCBI Taxonomy" id="2849149"/>
    <lineage>
        <taxon>Bacteria</taxon>
        <taxon>Pseudomonadati</taxon>
        <taxon>Pseudomonadota</taxon>
        <taxon>Alphaproteobacteria</taxon>
        <taxon>Hyphomicrobiales</taxon>
        <taxon>Reyranellaceae</taxon>
        <taxon>Reyranella</taxon>
    </lineage>
</organism>
<feature type="chain" id="PRO_5045324566" description="Outer membrane protein beta-barrel domain-containing protein" evidence="1">
    <location>
        <begin position="28"/>
        <end position="232"/>
    </location>
</feature>
<sequence length="232" mass="24871">MNKNSRCLLAGLLLWVAAAVFTGPTLAAGGAHIVDDSEVETPGTCHLELWISRFVPGDGYGNVGPACTSLKIPWLQFGVNYQHYWDQAGGAPLIGPGLKINFQPASEGVGFALGMNAGVNAQTGELGVASLLALVTVPITDKFRINLNAGWSYLNAENPTAFFWGGQVEVNVGWDVTLMMEAFGRQPGVIGNQMGLRYTPAAHPQFDFDLLVGTVFDQDSTKFFTLGVTMRF</sequence>
<name>A0ABS6IF15_9HYPH</name>
<evidence type="ECO:0000313" key="2">
    <source>
        <dbReference type="EMBL" id="MBU8872540.1"/>
    </source>
</evidence>
<comment type="caution">
    <text evidence="2">The sequence shown here is derived from an EMBL/GenBank/DDBJ whole genome shotgun (WGS) entry which is preliminary data.</text>
</comment>
<evidence type="ECO:0008006" key="4">
    <source>
        <dbReference type="Google" id="ProtNLM"/>
    </source>
</evidence>
<accession>A0ABS6IF15</accession>